<keyword evidence="2" id="KW-1185">Reference proteome</keyword>
<reference evidence="1 2" key="1">
    <citation type="submission" date="2021-06" db="EMBL/GenBank/DDBJ databases">
        <title>Caerostris darwini draft genome.</title>
        <authorList>
            <person name="Kono N."/>
            <person name="Arakawa K."/>
        </authorList>
    </citation>
    <scope>NUCLEOTIDE SEQUENCE [LARGE SCALE GENOMIC DNA]</scope>
</reference>
<evidence type="ECO:0008006" key="3">
    <source>
        <dbReference type="Google" id="ProtNLM"/>
    </source>
</evidence>
<dbReference type="Proteomes" id="UP001054837">
    <property type="component" value="Unassembled WGS sequence"/>
</dbReference>
<accession>A0AAV4X4S9</accession>
<gene>
    <name evidence="1" type="primary">AVEN_114505_1</name>
    <name evidence="1" type="ORF">CDAR_295181</name>
</gene>
<evidence type="ECO:0000313" key="1">
    <source>
        <dbReference type="EMBL" id="GIY89026.1"/>
    </source>
</evidence>
<dbReference type="PANTHER" id="PTHR31511:SF12">
    <property type="entry name" value="RHO TERMINATION FACTOR N-TERMINAL DOMAIN-CONTAINING PROTEIN"/>
    <property type="match status" value="1"/>
</dbReference>
<protein>
    <recommendedName>
        <fullName evidence="3">DNA-directed DNA polymerase</fullName>
    </recommendedName>
</protein>
<dbReference type="SUPFAM" id="SSF53098">
    <property type="entry name" value="Ribonuclease H-like"/>
    <property type="match status" value="1"/>
</dbReference>
<name>A0AAV4X4S9_9ARAC</name>
<dbReference type="GO" id="GO:0071897">
    <property type="term" value="P:DNA biosynthetic process"/>
    <property type="evidence" value="ECO:0007669"/>
    <property type="project" value="UniProtKB-ARBA"/>
</dbReference>
<dbReference type="PANTHER" id="PTHR31511">
    <property type="entry name" value="PROTEIN CBG23764"/>
    <property type="match status" value="1"/>
</dbReference>
<organism evidence="1 2">
    <name type="scientific">Caerostris darwini</name>
    <dbReference type="NCBI Taxonomy" id="1538125"/>
    <lineage>
        <taxon>Eukaryota</taxon>
        <taxon>Metazoa</taxon>
        <taxon>Ecdysozoa</taxon>
        <taxon>Arthropoda</taxon>
        <taxon>Chelicerata</taxon>
        <taxon>Arachnida</taxon>
        <taxon>Araneae</taxon>
        <taxon>Araneomorphae</taxon>
        <taxon>Entelegynae</taxon>
        <taxon>Araneoidea</taxon>
        <taxon>Araneidae</taxon>
        <taxon>Caerostris</taxon>
    </lineage>
</organism>
<proteinExistence type="predicted"/>
<dbReference type="InterPro" id="IPR043502">
    <property type="entry name" value="DNA/RNA_pol_sf"/>
</dbReference>
<evidence type="ECO:0000313" key="2">
    <source>
        <dbReference type="Proteomes" id="UP001054837"/>
    </source>
</evidence>
<dbReference type="EMBL" id="BPLQ01015558">
    <property type="protein sequence ID" value="GIY89026.1"/>
    <property type="molecule type" value="Genomic_DNA"/>
</dbReference>
<dbReference type="SUPFAM" id="SSF54060">
    <property type="entry name" value="His-Me finger endonucleases"/>
    <property type="match status" value="1"/>
</dbReference>
<comment type="caution">
    <text evidence="1">The sequence shown here is derived from an EMBL/GenBank/DDBJ whole genome shotgun (WGS) entry which is preliminary data.</text>
</comment>
<dbReference type="AlphaFoldDB" id="A0AAV4X4S9"/>
<sequence length="590" mass="69425">MIEEADEMETRGSGWSFQEVTYLELKINKYDPLYASSYIDLPKELKNDKKVKDHCHLTGKYRGPAHEACNLSYKIPNFIPVIIHNLSGYDARLFIKEIGFDESRLDVIPNNEESIDKLSKNLRSTKNLKSVFKETAKHFPEDQLDLITRKGVYPYDYMDCEEKYKETELPPKEAFYNRLNECDISDEDYKHAQNVWKSFNINNLREYSELYVKMDVLILADIFEKFRHVCLKTYKLDPAWYFTAPGLSWNAMLKKTQVKLDLIHDIDMVLMIEKGVRVGISQCCNRYSKANSKYMKEYDKNKESNYLMYLDANNLYGWAMSQYLPHGGFKWVNNNNIKNILKCPDDSKKGYILEVDLEYPKELHDYHTDLPLAPEKKIPDGSKHEKLLTTLYDKTSYVLHYKSLKQYLEMGLKLKKVHRILEFDQSDWLKKYIDLNTEMRKKTNNEFEKDFYKLMNNSVFGKTIENVRKRANIKFCTSYEQAKNLIAKPNFKHLTIFSENLVAIHMIKTEIKLDKPIYVGRSILDLSKHLISSKAKSSSCWGLYHVTPMGLQGWLRSESARLGQTTRTFFYLHIFIVKQKRMKHSAQEGD</sequence>
<dbReference type="SUPFAM" id="SSF56672">
    <property type="entry name" value="DNA/RNA polymerases"/>
    <property type="match status" value="1"/>
</dbReference>
<dbReference type="InterPro" id="IPR012337">
    <property type="entry name" value="RNaseH-like_sf"/>
</dbReference>
<dbReference type="GO" id="GO:0042575">
    <property type="term" value="C:DNA polymerase complex"/>
    <property type="evidence" value="ECO:0007669"/>
    <property type="project" value="UniProtKB-ARBA"/>
</dbReference>
<dbReference type="InterPro" id="IPR044925">
    <property type="entry name" value="His-Me_finger_sf"/>
</dbReference>